<feature type="chain" id="PRO_5008771756" description="Dol-P-Glc:Glc(2)Man(9)GlcNAc(2)-PP-Dol alpha-1,2-glucosyltransferase" evidence="15">
    <location>
        <begin position="42"/>
        <end position="482"/>
    </location>
</feature>
<dbReference type="STRING" id="905079.L1JTV4"/>
<evidence type="ECO:0000256" key="2">
    <source>
        <dbReference type="ARBA" id="ARBA00004922"/>
    </source>
</evidence>
<name>L1JTV4_GUITC</name>
<accession>L1JTV4</accession>
<evidence type="ECO:0000256" key="7">
    <source>
        <dbReference type="ARBA" id="ARBA00022679"/>
    </source>
</evidence>
<comment type="similarity">
    <text evidence="3">Belongs to the ALG10 glucosyltransferase family.</text>
</comment>
<dbReference type="AlphaFoldDB" id="L1JTV4"/>
<proteinExistence type="inferred from homology"/>
<evidence type="ECO:0000256" key="15">
    <source>
        <dbReference type="SAM" id="SignalP"/>
    </source>
</evidence>
<evidence type="ECO:0000256" key="9">
    <source>
        <dbReference type="ARBA" id="ARBA00022824"/>
    </source>
</evidence>
<keyword evidence="11 14" id="KW-0472">Membrane</keyword>
<dbReference type="KEGG" id="gtt:GUITHDRAFT_102443"/>
<organism evidence="16">
    <name type="scientific">Guillardia theta (strain CCMP2712)</name>
    <name type="common">Cryptophyte</name>
    <dbReference type="NCBI Taxonomy" id="905079"/>
    <lineage>
        <taxon>Eukaryota</taxon>
        <taxon>Cryptophyceae</taxon>
        <taxon>Pyrenomonadales</taxon>
        <taxon>Geminigeraceae</taxon>
        <taxon>Guillardia</taxon>
    </lineage>
</organism>
<evidence type="ECO:0000313" key="17">
    <source>
        <dbReference type="EnsemblProtists" id="EKX51832"/>
    </source>
</evidence>
<evidence type="ECO:0000256" key="10">
    <source>
        <dbReference type="ARBA" id="ARBA00022989"/>
    </source>
</evidence>
<dbReference type="InterPro" id="IPR016900">
    <property type="entry name" value="Alg10"/>
</dbReference>
<evidence type="ECO:0000256" key="14">
    <source>
        <dbReference type="SAM" id="Phobius"/>
    </source>
</evidence>
<comment type="function">
    <text evidence="12">Dol-P-Glc:Glc(2)Man(9)GlcNAc(2)-PP-Dol alpha-1,2-glucosyltransferase that operates in the biosynthetic pathway of dolichol-linked oligosaccharides, the glycan precursors employed in protein asparagine (N)-glycosylation. The assembly of dolichol-linked oligosaccharides begins on the cytosolic side of the endoplasmic reticulum membrane and finishes in its lumen. The sequential addition of sugars to dolichol pyrophosphate produces dolichol-linked oligosaccharides containing fourteen sugars, including two GlcNAcs, nine mannoses and three glucoses. Once assembled, the oligosaccharide is transferred from the lipid to nascent proteins by oligosaccharyltransferases. In the lumen of the endoplasmic reticulum, adds the third and last glucose residue from dolichyl phosphate glucose (Dol-P-Glc) onto the lipid-linked oligosaccharide intermediate Glc(2)Man(9)GlcNAc(2)-PP-Dol to produce Glc(3)Man(9)GlcNAc(2)-PP-Dol.</text>
</comment>
<keyword evidence="6" id="KW-0328">Glycosyltransferase</keyword>
<dbReference type="Pfam" id="PF04922">
    <property type="entry name" value="DIE2_ALG10"/>
    <property type="match status" value="2"/>
</dbReference>
<dbReference type="OrthoDB" id="4769at2759"/>
<feature type="signal peptide" evidence="15">
    <location>
        <begin position="1"/>
        <end position="41"/>
    </location>
</feature>
<evidence type="ECO:0000313" key="18">
    <source>
        <dbReference type="Proteomes" id="UP000011087"/>
    </source>
</evidence>
<sequence>MAVEAMAMAMAGMMAGKMMMTTNSFCSLVMIIPLTLLPSVGKFCVADRDSQRQNVEPYMDEGRVFFLGSQDLDVAGKWLPGLYWMSLALLPASNAFTSLLRSLRWLELEPSKATSSGLLPGLGCDVEELRTFNLFVGVLTAGVVCMLVKRVNGSHDLSRGSTLLRWVAVVIFFPVQFSSYFLFYTDAIATLMTLVTYERLLARRTLQAAMSGALAIFCRQTCVIWTGFGLGVLVLQEFGSTQEDNKNLLEEVISIIRLLCVWKNLRRVLAHSLPLLLVLLGFLVFVYKNGGFAVGDKWLASSPRLDPHLAFGRSNHEVGLHPMQAYNRHYVFYIWKNVFRSRTWPRYALAPFYMYSVSADEFSPTVTSEGIEQVYSTYSLLRCRRSSVWVTWFLFCSVLTVIPTGLLEPRYFIIPVTFLLIHLPPDDQGAGGRRAQKGEQTRRDMPAWLTLAAYTLVNAVYLYVFLFRTFRWPDGSVARFMW</sequence>
<dbReference type="GeneID" id="17308617"/>
<evidence type="ECO:0000256" key="5">
    <source>
        <dbReference type="ARBA" id="ARBA00018512"/>
    </source>
</evidence>
<dbReference type="EnsemblProtists" id="EKX51832">
    <property type="protein sequence ID" value="EKX51832"/>
    <property type="gene ID" value="GUITHDRAFT_102443"/>
</dbReference>
<dbReference type="PANTHER" id="PTHR12989">
    <property type="entry name" value="ALPHA-1,2-GLUCOSYLTRANSFERASE ALG10"/>
    <property type="match status" value="1"/>
</dbReference>
<feature type="transmembrane region" description="Helical" evidence="14">
    <location>
        <begin position="132"/>
        <end position="151"/>
    </location>
</feature>
<dbReference type="GO" id="GO:0006488">
    <property type="term" value="P:dolichol-linked oligosaccharide biosynthetic process"/>
    <property type="evidence" value="ECO:0007669"/>
    <property type="project" value="InterPro"/>
</dbReference>
<evidence type="ECO:0000256" key="8">
    <source>
        <dbReference type="ARBA" id="ARBA00022692"/>
    </source>
</evidence>
<keyword evidence="9" id="KW-0256">Endoplasmic reticulum</keyword>
<comment type="subcellular location">
    <subcellularLocation>
        <location evidence="1">Endoplasmic reticulum membrane</location>
        <topology evidence="1">Multi-pass membrane protein</topology>
    </subcellularLocation>
</comment>
<evidence type="ECO:0000256" key="4">
    <source>
        <dbReference type="ARBA" id="ARBA00011967"/>
    </source>
</evidence>
<feature type="transmembrane region" description="Helical" evidence="14">
    <location>
        <begin position="205"/>
        <end position="228"/>
    </location>
</feature>
<keyword evidence="8 14" id="KW-0812">Transmembrane</keyword>
<evidence type="ECO:0000256" key="12">
    <source>
        <dbReference type="ARBA" id="ARBA00044727"/>
    </source>
</evidence>
<evidence type="ECO:0000256" key="1">
    <source>
        <dbReference type="ARBA" id="ARBA00004477"/>
    </source>
</evidence>
<comment type="catalytic activity">
    <reaction evidence="13">
        <text>an alpha-D-Glc-(1-&gt;3)-alpha-D-Glc-(1-&gt;3)-alpha-D-Man-(1-&gt;2)-alpha-D-Man-(1-&gt;2)-alpha-D-Man-(1-&gt;3)-[alpha-D-Man-(1-&gt;2)-alpha-D-Man-(1-&gt;3)-[alpha-D-Man-(1-&gt;2)-alpha-D-Man-(1-&gt;6)]-alpha-D-Man-(1-&gt;6)]-beta-D-Man-(1-&gt;4)-beta-D-GlcNAc-(1-&gt;4)-alpha-D-GlcNAc-diphospho-di-trans,poly-cis-dolichol + a di-trans,poly-cis-dolichyl beta-D-glucosyl phosphate = a alpha-D-Glc-(1-&gt;2)-alpha-D-Glc-(1-&gt;3)-alpha-D-Glc-(1-&gt;3)-alpha-D-Man-(1-&gt;2)-alpha-D-Man-(1-&gt;2)-alpha-D-Man-(1-&gt;3)-[alpha-D-Man-(1-&gt;2)-alpha-D-Man-(1-&gt;3)-[alpha-D-Man-(1-&gt;2)-alpha-D-Man-(1-&gt;6)]-alpha-D-Man-(1-&gt;6)]-beta-D-Man-(1-&gt;4)-beta-D-GlcNAc-(1-&gt;4)-alpha-D-GlcNAc-diphospho-di-trans,poly-cis-dolichol + a di-trans,poly-cis-dolichyl phosphate + H(+)</text>
        <dbReference type="Rhea" id="RHEA:29543"/>
        <dbReference type="Rhea" id="RHEA-COMP:19498"/>
        <dbReference type="Rhea" id="RHEA-COMP:19502"/>
        <dbReference type="Rhea" id="RHEA-COMP:19512"/>
        <dbReference type="Rhea" id="RHEA-COMP:19522"/>
        <dbReference type="ChEBI" id="CHEBI:15378"/>
        <dbReference type="ChEBI" id="CHEBI:57525"/>
        <dbReference type="ChEBI" id="CHEBI:57683"/>
        <dbReference type="ChEBI" id="CHEBI:132522"/>
        <dbReference type="ChEBI" id="CHEBI:132523"/>
        <dbReference type="EC" id="2.4.1.256"/>
    </reaction>
    <physiologicalReaction direction="left-to-right" evidence="13">
        <dbReference type="Rhea" id="RHEA:29544"/>
    </physiologicalReaction>
</comment>
<dbReference type="PaxDb" id="55529-EKX51832"/>
<evidence type="ECO:0000256" key="11">
    <source>
        <dbReference type="ARBA" id="ARBA00023136"/>
    </source>
</evidence>
<dbReference type="eggNOG" id="KOG2642">
    <property type="taxonomic scope" value="Eukaryota"/>
</dbReference>
<feature type="transmembrane region" description="Helical" evidence="14">
    <location>
        <begin position="268"/>
        <end position="287"/>
    </location>
</feature>
<dbReference type="EMBL" id="JH992974">
    <property type="protein sequence ID" value="EKX51832.1"/>
    <property type="molecule type" value="Genomic_DNA"/>
</dbReference>
<feature type="transmembrane region" description="Helical" evidence="14">
    <location>
        <begin position="447"/>
        <end position="466"/>
    </location>
</feature>
<feature type="transmembrane region" description="Helical" evidence="14">
    <location>
        <begin position="388"/>
        <end position="407"/>
    </location>
</feature>
<feature type="transmembrane region" description="Helical" evidence="14">
    <location>
        <begin position="81"/>
        <end position="100"/>
    </location>
</feature>
<keyword evidence="10 14" id="KW-1133">Transmembrane helix</keyword>
<feature type="transmembrane region" description="Helical" evidence="14">
    <location>
        <begin position="163"/>
        <end position="184"/>
    </location>
</feature>
<dbReference type="GO" id="GO:0106073">
    <property type="term" value="F:dolichyl pyrophosphate Glc2Man9GlcNAc2 alpha-1,2-glucosyltransferase activity"/>
    <property type="evidence" value="ECO:0007669"/>
    <property type="project" value="UniProtKB-EC"/>
</dbReference>
<gene>
    <name evidence="16" type="ORF">GUITHDRAFT_102443</name>
</gene>
<reference evidence="17" key="3">
    <citation type="submission" date="2016-03" db="UniProtKB">
        <authorList>
            <consortium name="EnsemblProtists"/>
        </authorList>
    </citation>
    <scope>IDENTIFICATION</scope>
</reference>
<evidence type="ECO:0000256" key="13">
    <source>
        <dbReference type="ARBA" id="ARBA00048064"/>
    </source>
</evidence>
<dbReference type="OMA" id="VWDSKIT"/>
<dbReference type="Proteomes" id="UP000011087">
    <property type="component" value="Unassembled WGS sequence"/>
</dbReference>
<keyword evidence="15" id="KW-0732">Signal</keyword>
<dbReference type="EC" id="2.4.1.256" evidence="4"/>
<dbReference type="RefSeq" id="XP_005838812.1">
    <property type="nucleotide sequence ID" value="XM_005838755.1"/>
</dbReference>
<evidence type="ECO:0000256" key="3">
    <source>
        <dbReference type="ARBA" id="ARBA00010600"/>
    </source>
</evidence>
<dbReference type="PANTHER" id="PTHR12989:SF10">
    <property type="entry name" value="DOL-P-GLC:GLC(2)MAN(9)GLCNAC(2)-PP-DOL ALPHA-1,2-GLUCOSYLTRANSFERASE-RELATED"/>
    <property type="match status" value="1"/>
</dbReference>
<dbReference type="GO" id="GO:0005789">
    <property type="term" value="C:endoplasmic reticulum membrane"/>
    <property type="evidence" value="ECO:0007669"/>
    <property type="project" value="UniProtKB-SubCell"/>
</dbReference>
<dbReference type="HOGENOM" id="CLU_017053_1_0_1"/>
<comment type="pathway">
    <text evidence="2">Protein modification; protein glycosylation.</text>
</comment>
<keyword evidence="18" id="KW-1185">Reference proteome</keyword>
<protein>
    <recommendedName>
        <fullName evidence="5">Dol-P-Glc:Glc(2)Man(9)GlcNAc(2)-PP-Dol alpha-1,2-glucosyltransferase</fullName>
        <ecNumber evidence="4">2.4.1.256</ecNumber>
    </recommendedName>
</protein>
<evidence type="ECO:0000313" key="16">
    <source>
        <dbReference type="EMBL" id="EKX51832.1"/>
    </source>
</evidence>
<evidence type="ECO:0000256" key="6">
    <source>
        <dbReference type="ARBA" id="ARBA00022676"/>
    </source>
</evidence>
<reference evidence="16 18" key="1">
    <citation type="journal article" date="2012" name="Nature">
        <title>Algal genomes reveal evolutionary mosaicism and the fate of nucleomorphs.</title>
        <authorList>
            <consortium name="DOE Joint Genome Institute"/>
            <person name="Curtis B.A."/>
            <person name="Tanifuji G."/>
            <person name="Burki F."/>
            <person name="Gruber A."/>
            <person name="Irimia M."/>
            <person name="Maruyama S."/>
            <person name="Arias M.C."/>
            <person name="Ball S.G."/>
            <person name="Gile G.H."/>
            <person name="Hirakawa Y."/>
            <person name="Hopkins J.F."/>
            <person name="Kuo A."/>
            <person name="Rensing S.A."/>
            <person name="Schmutz J."/>
            <person name="Symeonidi A."/>
            <person name="Elias M."/>
            <person name="Eveleigh R.J."/>
            <person name="Herman E.K."/>
            <person name="Klute M.J."/>
            <person name="Nakayama T."/>
            <person name="Obornik M."/>
            <person name="Reyes-Prieto A."/>
            <person name="Armbrust E.V."/>
            <person name="Aves S.J."/>
            <person name="Beiko R.G."/>
            <person name="Coutinho P."/>
            <person name="Dacks J.B."/>
            <person name="Durnford D.G."/>
            <person name="Fast N.M."/>
            <person name="Green B.R."/>
            <person name="Grisdale C.J."/>
            <person name="Hempel F."/>
            <person name="Henrissat B."/>
            <person name="Hoppner M.P."/>
            <person name="Ishida K."/>
            <person name="Kim E."/>
            <person name="Koreny L."/>
            <person name="Kroth P.G."/>
            <person name="Liu Y."/>
            <person name="Malik S.B."/>
            <person name="Maier U.G."/>
            <person name="McRose D."/>
            <person name="Mock T."/>
            <person name="Neilson J.A."/>
            <person name="Onodera N.T."/>
            <person name="Poole A.M."/>
            <person name="Pritham E.J."/>
            <person name="Richards T.A."/>
            <person name="Rocap G."/>
            <person name="Roy S.W."/>
            <person name="Sarai C."/>
            <person name="Schaack S."/>
            <person name="Shirato S."/>
            <person name="Slamovits C.H."/>
            <person name="Spencer D.F."/>
            <person name="Suzuki S."/>
            <person name="Worden A.Z."/>
            <person name="Zauner S."/>
            <person name="Barry K."/>
            <person name="Bell C."/>
            <person name="Bharti A.K."/>
            <person name="Crow J.A."/>
            <person name="Grimwood J."/>
            <person name="Kramer R."/>
            <person name="Lindquist E."/>
            <person name="Lucas S."/>
            <person name="Salamov A."/>
            <person name="McFadden G.I."/>
            <person name="Lane C.E."/>
            <person name="Keeling P.J."/>
            <person name="Gray M.W."/>
            <person name="Grigoriev I.V."/>
            <person name="Archibald J.M."/>
        </authorList>
    </citation>
    <scope>NUCLEOTIDE SEQUENCE</scope>
    <source>
        <strain evidence="16 18">CCMP2712</strain>
    </source>
</reference>
<keyword evidence="7" id="KW-0808">Transferase</keyword>
<reference evidence="18" key="2">
    <citation type="submission" date="2012-11" db="EMBL/GenBank/DDBJ databases">
        <authorList>
            <person name="Kuo A."/>
            <person name="Curtis B.A."/>
            <person name="Tanifuji G."/>
            <person name="Burki F."/>
            <person name="Gruber A."/>
            <person name="Irimia M."/>
            <person name="Maruyama S."/>
            <person name="Arias M.C."/>
            <person name="Ball S.G."/>
            <person name="Gile G.H."/>
            <person name="Hirakawa Y."/>
            <person name="Hopkins J.F."/>
            <person name="Rensing S.A."/>
            <person name="Schmutz J."/>
            <person name="Symeonidi A."/>
            <person name="Elias M."/>
            <person name="Eveleigh R.J."/>
            <person name="Herman E.K."/>
            <person name="Klute M.J."/>
            <person name="Nakayama T."/>
            <person name="Obornik M."/>
            <person name="Reyes-Prieto A."/>
            <person name="Armbrust E.V."/>
            <person name="Aves S.J."/>
            <person name="Beiko R.G."/>
            <person name="Coutinho P."/>
            <person name="Dacks J.B."/>
            <person name="Durnford D.G."/>
            <person name="Fast N.M."/>
            <person name="Green B.R."/>
            <person name="Grisdale C."/>
            <person name="Hempe F."/>
            <person name="Henrissat B."/>
            <person name="Hoppner M.P."/>
            <person name="Ishida K.-I."/>
            <person name="Kim E."/>
            <person name="Koreny L."/>
            <person name="Kroth P.G."/>
            <person name="Liu Y."/>
            <person name="Malik S.-B."/>
            <person name="Maier U.G."/>
            <person name="McRose D."/>
            <person name="Mock T."/>
            <person name="Neilson J.A."/>
            <person name="Onodera N.T."/>
            <person name="Poole A.M."/>
            <person name="Pritham E.J."/>
            <person name="Richards T.A."/>
            <person name="Rocap G."/>
            <person name="Roy S.W."/>
            <person name="Sarai C."/>
            <person name="Schaack S."/>
            <person name="Shirato S."/>
            <person name="Slamovits C.H."/>
            <person name="Spencer D.F."/>
            <person name="Suzuki S."/>
            <person name="Worden A.Z."/>
            <person name="Zauner S."/>
            <person name="Barry K."/>
            <person name="Bell C."/>
            <person name="Bharti A.K."/>
            <person name="Crow J.A."/>
            <person name="Grimwood J."/>
            <person name="Kramer R."/>
            <person name="Lindquist E."/>
            <person name="Lucas S."/>
            <person name="Salamov A."/>
            <person name="McFadden G.I."/>
            <person name="Lane C.E."/>
            <person name="Keeling P.J."/>
            <person name="Gray M.W."/>
            <person name="Grigoriev I.V."/>
            <person name="Archibald J.M."/>
        </authorList>
    </citation>
    <scope>NUCLEOTIDE SEQUENCE</scope>
    <source>
        <strain evidence="18">CCMP2712</strain>
    </source>
</reference>